<evidence type="ECO:0000256" key="8">
    <source>
        <dbReference type="SAM" id="Phobius"/>
    </source>
</evidence>
<dbReference type="AlphaFoldDB" id="A0A061QQT0"/>
<feature type="region of interest" description="Disordered" evidence="7">
    <location>
        <begin position="1"/>
        <end position="39"/>
    </location>
</feature>
<evidence type="ECO:0000259" key="9">
    <source>
        <dbReference type="PROSITE" id="PS50850"/>
    </source>
</evidence>
<dbReference type="InterPro" id="IPR050171">
    <property type="entry name" value="MFS_Transporters"/>
</dbReference>
<name>A0A061QQT0_9CHLO</name>
<evidence type="ECO:0000256" key="4">
    <source>
        <dbReference type="ARBA" id="ARBA00022692"/>
    </source>
</evidence>
<feature type="region of interest" description="Disordered" evidence="7">
    <location>
        <begin position="232"/>
        <end position="253"/>
    </location>
</feature>
<feature type="transmembrane region" description="Helical" evidence="8">
    <location>
        <begin position="205"/>
        <end position="226"/>
    </location>
</feature>
<feature type="compositionally biased region" description="Basic and acidic residues" evidence="7">
    <location>
        <begin position="232"/>
        <end position="242"/>
    </location>
</feature>
<dbReference type="GO" id="GO:0005886">
    <property type="term" value="C:plasma membrane"/>
    <property type="evidence" value="ECO:0007669"/>
    <property type="project" value="UniProtKB-SubCell"/>
</dbReference>
<gene>
    <name evidence="10" type="ORF">TSPGSL018_27965</name>
</gene>
<sequence>MGFNTVEEPGERQLEQPLTVNQDEREDCESHSSQPFTPKTEGLGFRELLPSVYLPALVSNVGRQLVTPVLPIFAKETLGLNDAAVGTLVSLEGLGGVAVNIPAGSFVSRFGSVRTSVVSALVQSGSSVLAAVSVTPFELSASRFLSGVSLSGWNMARQFFLANAVQGSNRGKAMSLIGATIRIGQTFGPLGGGVLADKLGVRSVFFAQAAVAAVTCALVVIFMSRYDSHDDYGPRKGGRPEGEGGAGEEPAPRARARSCTSALCPYGDVIASCWRELLSAGFFCLLLSMIRQSRALLIPLVGHDLGLSKSAIGTVQAVGAVVDSSLFMVAGWMNDRYGRKWSGILSTAVLCGAFAVLSAARSLPMLVGASVLAGVGNGFSSGIINLLGADTSAAAGPRRGEYLGLFRTLSDAGVMAGPFVAGCISSL</sequence>
<comment type="subcellular location">
    <subcellularLocation>
        <location evidence="1">Cell membrane</location>
        <topology evidence="1">Multi-pass membrane protein</topology>
    </subcellularLocation>
</comment>
<protein>
    <submittedName>
        <fullName evidence="10">Transporter</fullName>
    </submittedName>
</protein>
<keyword evidence="6 8" id="KW-0472">Membrane</keyword>
<dbReference type="PROSITE" id="PS50850">
    <property type="entry name" value="MFS"/>
    <property type="match status" value="1"/>
</dbReference>
<dbReference type="CDD" id="cd17325">
    <property type="entry name" value="MFS_MdtG_SLC18_like"/>
    <property type="match status" value="1"/>
</dbReference>
<evidence type="ECO:0000313" key="10">
    <source>
        <dbReference type="EMBL" id="JAC60810.1"/>
    </source>
</evidence>
<dbReference type="InterPro" id="IPR036259">
    <property type="entry name" value="MFS_trans_sf"/>
</dbReference>
<dbReference type="EMBL" id="GBEZ01026398">
    <property type="protein sequence ID" value="JAC60810.1"/>
    <property type="molecule type" value="Transcribed_RNA"/>
</dbReference>
<keyword evidence="5 8" id="KW-1133">Transmembrane helix</keyword>
<dbReference type="Gene3D" id="1.20.1250.20">
    <property type="entry name" value="MFS general substrate transporter like domains"/>
    <property type="match status" value="2"/>
</dbReference>
<accession>A0A061QQT0</accession>
<evidence type="ECO:0000256" key="5">
    <source>
        <dbReference type="ARBA" id="ARBA00022989"/>
    </source>
</evidence>
<reference evidence="10" key="1">
    <citation type="submission" date="2014-05" db="EMBL/GenBank/DDBJ databases">
        <title>The transcriptome of the halophilic microalga Tetraselmis sp. GSL018 isolated from the Great Salt Lake, Utah.</title>
        <authorList>
            <person name="Jinkerson R.E."/>
            <person name="D'Adamo S."/>
            <person name="Posewitz M.C."/>
        </authorList>
    </citation>
    <scope>NUCLEOTIDE SEQUENCE</scope>
    <source>
        <strain evidence="10">GSL018</strain>
    </source>
</reference>
<evidence type="ECO:0000256" key="3">
    <source>
        <dbReference type="ARBA" id="ARBA00022475"/>
    </source>
</evidence>
<dbReference type="InterPro" id="IPR011701">
    <property type="entry name" value="MFS"/>
</dbReference>
<dbReference type="PANTHER" id="PTHR23517:SF2">
    <property type="entry name" value="MULTIDRUG RESISTANCE PROTEIN MDTH"/>
    <property type="match status" value="1"/>
</dbReference>
<dbReference type="GO" id="GO:0022857">
    <property type="term" value="F:transmembrane transporter activity"/>
    <property type="evidence" value="ECO:0007669"/>
    <property type="project" value="InterPro"/>
</dbReference>
<organism evidence="10">
    <name type="scientific">Tetraselmis sp. GSL018</name>
    <dbReference type="NCBI Taxonomy" id="582737"/>
    <lineage>
        <taxon>Eukaryota</taxon>
        <taxon>Viridiplantae</taxon>
        <taxon>Chlorophyta</taxon>
        <taxon>core chlorophytes</taxon>
        <taxon>Chlorodendrophyceae</taxon>
        <taxon>Chlorodendrales</taxon>
        <taxon>Chlorodendraceae</taxon>
        <taxon>Tetraselmis</taxon>
    </lineage>
</organism>
<feature type="domain" description="Major facilitator superfamily (MFS) profile" evidence="9">
    <location>
        <begin position="48"/>
        <end position="427"/>
    </location>
</feature>
<feature type="transmembrane region" description="Helical" evidence="8">
    <location>
        <begin position="341"/>
        <end position="360"/>
    </location>
</feature>
<keyword evidence="2" id="KW-0813">Transport</keyword>
<keyword evidence="4 8" id="KW-0812">Transmembrane</keyword>
<dbReference type="Pfam" id="PF07690">
    <property type="entry name" value="MFS_1"/>
    <property type="match status" value="2"/>
</dbReference>
<proteinExistence type="predicted"/>
<feature type="transmembrane region" description="Helical" evidence="8">
    <location>
        <begin position="366"/>
        <end position="389"/>
    </location>
</feature>
<dbReference type="SUPFAM" id="SSF103473">
    <property type="entry name" value="MFS general substrate transporter"/>
    <property type="match status" value="2"/>
</dbReference>
<feature type="non-terminal residue" evidence="10">
    <location>
        <position position="427"/>
    </location>
</feature>
<dbReference type="PANTHER" id="PTHR23517">
    <property type="entry name" value="RESISTANCE PROTEIN MDTM, PUTATIVE-RELATED-RELATED"/>
    <property type="match status" value="1"/>
</dbReference>
<evidence type="ECO:0000256" key="6">
    <source>
        <dbReference type="ARBA" id="ARBA00023136"/>
    </source>
</evidence>
<evidence type="ECO:0000256" key="1">
    <source>
        <dbReference type="ARBA" id="ARBA00004651"/>
    </source>
</evidence>
<evidence type="ECO:0000256" key="2">
    <source>
        <dbReference type="ARBA" id="ARBA00022448"/>
    </source>
</evidence>
<dbReference type="InterPro" id="IPR020846">
    <property type="entry name" value="MFS_dom"/>
</dbReference>
<evidence type="ECO:0000256" key="7">
    <source>
        <dbReference type="SAM" id="MobiDB-lite"/>
    </source>
</evidence>
<keyword evidence="3" id="KW-1003">Cell membrane</keyword>